<comment type="caution">
    <text evidence="2">The sequence shown here is derived from an EMBL/GenBank/DDBJ whole genome shotgun (WGS) entry which is preliminary data.</text>
</comment>
<keyword evidence="1" id="KW-0732">Signal</keyword>
<reference evidence="2 3" key="1">
    <citation type="submission" date="2019-02" db="EMBL/GenBank/DDBJ databases">
        <title>Deep-cultivation of Planctomycetes and their phenomic and genomic characterization uncovers novel biology.</title>
        <authorList>
            <person name="Wiegand S."/>
            <person name="Jogler M."/>
            <person name="Boedeker C."/>
            <person name="Pinto D."/>
            <person name="Vollmers J."/>
            <person name="Rivas-Marin E."/>
            <person name="Kohn T."/>
            <person name="Peeters S.H."/>
            <person name="Heuer A."/>
            <person name="Rast P."/>
            <person name="Oberbeckmann S."/>
            <person name="Bunk B."/>
            <person name="Jeske O."/>
            <person name="Meyerdierks A."/>
            <person name="Storesund J.E."/>
            <person name="Kallscheuer N."/>
            <person name="Luecker S."/>
            <person name="Lage O.M."/>
            <person name="Pohl T."/>
            <person name="Merkel B.J."/>
            <person name="Hornburger P."/>
            <person name="Mueller R.-W."/>
            <person name="Bruemmer F."/>
            <person name="Labrenz M."/>
            <person name="Spormann A.M."/>
            <person name="Op Den Camp H."/>
            <person name="Overmann J."/>
            <person name="Amann R."/>
            <person name="Jetten M.S.M."/>
            <person name="Mascher T."/>
            <person name="Medema M.H."/>
            <person name="Devos D.P."/>
            <person name="Kaster A.-K."/>
            <person name="Ovreas L."/>
            <person name="Rohde M."/>
            <person name="Galperin M.Y."/>
            <person name="Jogler C."/>
        </authorList>
    </citation>
    <scope>NUCLEOTIDE SEQUENCE [LARGE SCALE GENOMIC DNA]</scope>
    <source>
        <strain evidence="2 3">Poly59</strain>
    </source>
</reference>
<evidence type="ECO:0000256" key="1">
    <source>
        <dbReference type="SAM" id="SignalP"/>
    </source>
</evidence>
<sequence precursor="true">MLKTMAHRILHRLLAIASAFIVLTVASSHLLCGDHDAHADEWQTASFTHGHAICECESCPCADREATLAVQYQSIDGVEFQPVAFATVWHCEQPLPNSIRSIRSLMPPDYATSHSWRVQRTTVILI</sequence>
<proteinExistence type="predicted"/>
<protein>
    <recommendedName>
        <fullName evidence="4">Secreted protein</fullName>
    </recommendedName>
</protein>
<name>A0A5C6F4D9_9BACT</name>
<feature type="chain" id="PRO_5022840311" description="Secreted protein" evidence="1">
    <location>
        <begin position="31"/>
        <end position="126"/>
    </location>
</feature>
<evidence type="ECO:0000313" key="3">
    <source>
        <dbReference type="Proteomes" id="UP000317977"/>
    </source>
</evidence>
<dbReference type="Proteomes" id="UP000317977">
    <property type="component" value="Unassembled WGS sequence"/>
</dbReference>
<dbReference type="EMBL" id="SJPX01000002">
    <property type="protein sequence ID" value="TWU55972.1"/>
    <property type="molecule type" value="Genomic_DNA"/>
</dbReference>
<accession>A0A5C6F4D9</accession>
<gene>
    <name evidence="2" type="ORF">Poly59_22750</name>
</gene>
<organism evidence="2 3">
    <name type="scientific">Rubripirellula reticaptiva</name>
    <dbReference type="NCBI Taxonomy" id="2528013"/>
    <lineage>
        <taxon>Bacteria</taxon>
        <taxon>Pseudomonadati</taxon>
        <taxon>Planctomycetota</taxon>
        <taxon>Planctomycetia</taxon>
        <taxon>Pirellulales</taxon>
        <taxon>Pirellulaceae</taxon>
        <taxon>Rubripirellula</taxon>
    </lineage>
</organism>
<keyword evidence="3" id="KW-1185">Reference proteome</keyword>
<evidence type="ECO:0008006" key="4">
    <source>
        <dbReference type="Google" id="ProtNLM"/>
    </source>
</evidence>
<evidence type="ECO:0000313" key="2">
    <source>
        <dbReference type="EMBL" id="TWU55972.1"/>
    </source>
</evidence>
<dbReference type="AlphaFoldDB" id="A0A5C6F4D9"/>
<feature type="signal peptide" evidence="1">
    <location>
        <begin position="1"/>
        <end position="30"/>
    </location>
</feature>